<proteinExistence type="predicted"/>
<gene>
    <name evidence="1" type="ORF">H4Q32_024016</name>
</gene>
<protein>
    <submittedName>
        <fullName evidence="1">Glycerophosphodiester phosphodiesterase domain-containing protein 5</fullName>
    </submittedName>
</protein>
<name>A0ABQ8L9B2_LABRO</name>
<comment type="caution">
    <text evidence="1">The sequence shown here is derived from an EMBL/GenBank/DDBJ whole genome shotgun (WGS) entry which is preliminary data.</text>
</comment>
<sequence>MLWSGMRSYNPEQIMLSAVVRRPSRDVNLMKEKLIFSVLCSFHPSEINNGVGSTDELSTYTGNGLGVYACDDIMTPACHATKL</sequence>
<organism evidence="1 2">
    <name type="scientific">Labeo rohita</name>
    <name type="common">Indian major carp</name>
    <name type="synonym">Cyprinus rohita</name>
    <dbReference type="NCBI Taxonomy" id="84645"/>
    <lineage>
        <taxon>Eukaryota</taxon>
        <taxon>Metazoa</taxon>
        <taxon>Chordata</taxon>
        <taxon>Craniata</taxon>
        <taxon>Vertebrata</taxon>
        <taxon>Euteleostomi</taxon>
        <taxon>Actinopterygii</taxon>
        <taxon>Neopterygii</taxon>
        <taxon>Teleostei</taxon>
        <taxon>Ostariophysi</taxon>
        <taxon>Cypriniformes</taxon>
        <taxon>Cyprinidae</taxon>
        <taxon>Labeoninae</taxon>
        <taxon>Labeonini</taxon>
        <taxon>Labeo</taxon>
    </lineage>
</organism>
<dbReference type="EMBL" id="JACTAM010001555">
    <property type="protein sequence ID" value="KAI2646271.1"/>
    <property type="molecule type" value="Genomic_DNA"/>
</dbReference>
<reference evidence="1 2" key="1">
    <citation type="submission" date="2022-01" db="EMBL/GenBank/DDBJ databases">
        <title>A high-quality chromosome-level genome assembly of rohu carp, Labeo rohita.</title>
        <authorList>
            <person name="Arick M.A. II"/>
            <person name="Hsu C.-Y."/>
            <person name="Magbanua Z."/>
            <person name="Pechanova O."/>
            <person name="Grover C."/>
            <person name="Miller E."/>
            <person name="Thrash A."/>
            <person name="Ezzel L."/>
            <person name="Alam S."/>
            <person name="Benzie J."/>
            <person name="Hamilton M."/>
            <person name="Karsi A."/>
            <person name="Lawrence M.L."/>
            <person name="Peterson D.G."/>
        </authorList>
    </citation>
    <scope>NUCLEOTIDE SEQUENCE [LARGE SCALE GENOMIC DNA]</scope>
    <source>
        <strain evidence="2">BAU-BD-2019</strain>
        <tissue evidence="1">Blood</tissue>
    </source>
</reference>
<accession>A0ABQ8L9B2</accession>
<keyword evidence="2" id="KW-1185">Reference proteome</keyword>
<evidence type="ECO:0000313" key="2">
    <source>
        <dbReference type="Proteomes" id="UP000830375"/>
    </source>
</evidence>
<dbReference type="Proteomes" id="UP000830375">
    <property type="component" value="Unassembled WGS sequence"/>
</dbReference>
<evidence type="ECO:0000313" key="1">
    <source>
        <dbReference type="EMBL" id="KAI2646271.1"/>
    </source>
</evidence>